<keyword evidence="2" id="KW-0479">Metal-binding</keyword>
<evidence type="ECO:0000313" key="6">
    <source>
        <dbReference type="Proteomes" id="UP000092971"/>
    </source>
</evidence>
<organism evidence="5 6">
    <name type="scientific">Thermoclostridium stercorarium subsp. thermolacticum DSM 2910</name>
    <dbReference type="NCBI Taxonomy" id="1121336"/>
    <lineage>
        <taxon>Bacteria</taxon>
        <taxon>Bacillati</taxon>
        <taxon>Bacillota</taxon>
        <taxon>Clostridia</taxon>
        <taxon>Eubacteriales</taxon>
        <taxon>Oscillospiraceae</taxon>
        <taxon>Thermoclostridium</taxon>
    </lineage>
</organism>
<feature type="domain" description="Hemerythrin-like" evidence="4">
    <location>
        <begin position="12"/>
        <end position="126"/>
    </location>
</feature>
<evidence type="ECO:0000259" key="4">
    <source>
        <dbReference type="Pfam" id="PF01814"/>
    </source>
</evidence>
<dbReference type="SUPFAM" id="SSF47188">
    <property type="entry name" value="Hemerythrin-like"/>
    <property type="match status" value="1"/>
</dbReference>
<dbReference type="InterPro" id="IPR035938">
    <property type="entry name" value="Hemerythrin-like_sf"/>
</dbReference>
<dbReference type="NCBIfam" id="NF033749">
    <property type="entry name" value="bact_hemeryth"/>
    <property type="match status" value="1"/>
</dbReference>
<dbReference type="Proteomes" id="UP000092971">
    <property type="component" value="Chromosome"/>
</dbReference>
<dbReference type="Gene3D" id="1.20.120.50">
    <property type="entry name" value="Hemerythrin-like"/>
    <property type="match status" value="1"/>
</dbReference>
<dbReference type="InterPro" id="IPR012827">
    <property type="entry name" value="Hemerythrin_metal-bd"/>
</dbReference>
<proteinExistence type="inferred from homology"/>
<dbReference type="PANTHER" id="PTHR37164">
    <property type="entry name" value="BACTERIOHEMERYTHRIN"/>
    <property type="match status" value="1"/>
</dbReference>
<dbReference type="InterPro" id="IPR050669">
    <property type="entry name" value="Hemerythrin"/>
</dbReference>
<dbReference type="NCBIfam" id="TIGR02481">
    <property type="entry name" value="hemeryth_dom"/>
    <property type="match status" value="1"/>
</dbReference>
<dbReference type="GO" id="GO:0046872">
    <property type="term" value="F:metal ion binding"/>
    <property type="evidence" value="ECO:0007669"/>
    <property type="project" value="UniProtKB-KW"/>
</dbReference>
<dbReference type="InterPro" id="IPR012312">
    <property type="entry name" value="Hemerythrin-like"/>
</dbReference>
<dbReference type="AlphaFoldDB" id="A0A1B1YAA2"/>
<dbReference type="PANTHER" id="PTHR37164:SF1">
    <property type="entry name" value="BACTERIOHEMERYTHRIN"/>
    <property type="match status" value="1"/>
</dbReference>
<protein>
    <submittedName>
        <fullName evidence="5">Hemerythrin</fullName>
    </submittedName>
</protein>
<evidence type="ECO:0000256" key="1">
    <source>
        <dbReference type="ARBA" id="ARBA00010587"/>
    </source>
</evidence>
<keyword evidence="3" id="KW-0408">Iron</keyword>
<dbReference type="Pfam" id="PF01814">
    <property type="entry name" value="Hemerythrin"/>
    <property type="match status" value="1"/>
</dbReference>
<evidence type="ECO:0000256" key="3">
    <source>
        <dbReference type="ARBA" id="ARBA00023004"/>
    </source>
</evidence>
<dbReference type="RefSeq" id="WP_015357914.1">
    <property type="nucleotide sequence ID" value="NZ_CP014672.1"/>
</dbReference>
<reference evidence="5 6" key="1">
    <citation type="submission" date="2016-02" db="EMBL/GenBank/DDBJ databases">
        <title>Comparison of Clostridium stercorarium subspecies using comparative genomics and transcriptomics.</title>
        <authorList>
            <person name="Schellenberg J."/>
            <person name="Thallinger G."/>
            <person name="Levin D.B."/>
            <person name="Zhang X."/>
            <person name="Alvare G."/>
            <person name="Fristensky B."/>
            <person name="Sparling R."/>
        </authorList>
    </citation>
    <scope>NUCLEOTIDE SEQUENCE [LARGE SCALE GENOMIC DNA]</scope>
    <source>
        <strain evidence="5 6">DSM 2910</strain>
    </source>
</reference>
<accession>A0A1B1YAA2</accession>
<comment type="similarity">
    <text evidence="1">Belongs to the hemerythrin family.</text>
</comment>
<gene>
    <name evidence="5" type="ORF">CSTERTH_00865</name>
</gene>
<dbReference type="CDD" id="cd12107">
    <property type="entry name" value="Hemerythrin"/>
    <property type="match status" value="1"/>
</dbReference>
<dbReference type="EMBL" id="CP014672">
    <property type="protein sequence ID" value="ANW97682.1"/>
    <property type="molecule type" value="Genomic_DNA"/>
</dbReference>
<evidence type="ECO:0000313" key="5">
    <source>
        <dbReference type="EMBL" id="ANW97682.1"/>
    </source>
</evidence>
<evidence type="ECO:0000256" key="2">
    <source>
        <dbReference type="ARBA" id="ARBA00022723"/>
    </source>
</evidence>
<name>A0A1B1YAA2_THEST</name>
<dbReference type="OrthoDB" id="9797092at2"/>
<sequence length="135" mass="16021">MAIKWTPDLSVGVDFIDEQHKIWFEKVDQLFSAGQRGEGREYILKMFDFLDDYTKTHFRDEEQYMESINYPGLEEQKTAHNHFKEELARIRKEYIESGGNLVLLVKTNKMIVDWLVKHISHLDKKIGEFVAARKE</sequence>